<dbReference type="Proteomes" id="UP001627154">
    <property type="component" value="Unassembled WGS sequence"/>
</dbReference>
<dbReference type="InterPro" id="IPR038051">
    <property type="entry name" value="XRCC4-like_N_sf"/>
</dbReference>
<evidence type="ECO:0000256" key="3">
    <source>
        <dbReference type="ARBA" id="ARBA00023125"/>
    </source>
</evidence>
<dbReference type="Gene3D" id="1.10.287.450">
    <property type="entry name" value="Helix hairpin bin"/>
    <property type="match status" value="1"/>
</dbReference>
<evidence type="ECO:0000256" key="5">
    <source>
        <dbReference type="ARBA" id="ARBA00023242"/>
    </source>
</evidence>
<evidence type="ECO:0000256" key="1">
    <source>
        <dbReference type="ARBA" id="ARBA00004123"/>
    </source>
</evidence>
<dbReference type="GO" id="GO:0003677">
    <property type="term" value="F:DNA binding"/>
    <property type="evidence" value="ECO:0007669"/>
    <property type="project" value="UniProtKB-KW"/>
</dbReference>
<gene>
    <name evidence="9" type="ORF">TKK_003231</name>
</gene>
<evidence type="ECO:0000259" key="8">
    <source>
        <dbReference type="Pfam" id="PF09302"/>
    </source>
</evidence>
<keyword evidence="4" id="KW-0234">DNA repair</keyword>
<keyword evidence="5" id="KW-0539">Nucleus</keyword>
<evidence type="ECO:0000313" key="9">
    <source>
        <dbReference type="EMBL" id="KAL3404264.1"/>
    </source>
</evidence>
<dbReference type="InterPro" id="IPR052287">
    <property type="entry name" value="NHEJ_factor"/>
</dbReference>
<dbReference type="Pfam" id="PF09302">
    <property type="entry name" value="XLF"/>
    <property type="match status" value="1"/>
</dbReference>
<dbReference type="EMBL" id="JBJJXI010000026">
    <property type="protein sequence ID" value="KAL3404264.1"/>
    <property type="molecule type" value="Genomic_DNA"/>
</dbReference>
<comment type="similarity">
    <text evidence="6">Belongs to the XRCC4-XLF family. XLF subfamily.</text>
</comment>
<dbReference type="PANTHER" id="PTHR32235">
    <property type="entry name" value="NON-HOMOLOGOUS END-JOINING FACTOR 1"/>
    <property type="match status" value="1"/>
</dbReference>
<keyword evidence="2" id="KW-0227">DNA damage</keyword>
<keyword evidence="3" id="KW-0238">DNA-binding</keyword>
<proteinExistence type="inferred from homology"/>
<protein>
    <recommendedName>
        <fullName evidence="7">Non-homologous end-joining factor 1</fullName>
    </recommendedName>
</protein>
<organism evidence="9 10">
    <name type="scientific">Trichogramma kaykai</name>
    <dbReference type="NCBI Taxonomy" id="54128"/>
    <lineage>
        <taxon>Eukaryota</taxon>
        <taxon>Metazoa</taxon>
        <taxon>Ecdysozoa</taxon>
        <taxon>Arthropoda</taxon>
        <taxon>Hexapoda</taxon>
        <taxon>Insecta</taxon>
        <taxon>Pterygota</taxon>
        <taxon>Neoptera</taxon>
        <taxon>Endopterygota</taxon>
        <taxon>Hymenoptera</taxon>
        <taxon>Apocrita</taxon>
        <taxon>Proctotrupomorpha</taxon>
        <taxon>Chalcidoidea</taxon>
        <taxon>Trichogrammatidae</taxon>
        <taxon>Trichogramma</taxon>
    </lineage>
</organism>
<evidence type="ECO:0000256" key="6">
    <source>
        <dbReference type="ARBA" id="ARBA00025747"/>
    </source>
</evidence>
<evidence type="ECO:0000256" key="7">
    <source>
        <dbReference type="ARBA" id="ARBA00044529"/>
    </source>
</evidence>
<accession>A0ABD2XH55</accession>
<keyword evidence="10" id="KW-1185">Reference proteome</keyword>
<dbReference type="InterPro" id="IPR015381">
    <property type="entry name" value="XLF-like_N"/>
</dbReference>
<dbReference type="GO" id="GO:0006303">
    <property type="term" value="P:double-strand break repair via nonhomologous end joining"/>
    <property type="evidence" value="ECO:0007669"/>
    <property type="project" value="UniProtKB-ARBA"/>
</dbReference>
<dbReference type="PANTHER" id="PTHR32235:SF1">
    <property type="entry name" value="NON-HOMOLOGOUS END-JOINING FACTOR 1"/>
    <property type="match status" value="1"/>
</dbReference>
<name>A0ABD2XH55_9HYME</name>
<evidence type="ECO:0000313" key="10">
    <source>
        <dbReference type="Proteomes" id="UP001627154"/>
    </source>
</evidence>
<dbReference type="GO" id="GO:0005634">
    <property type="term" value="C:nucleus"/>
    <property type="evidence" value="ECO:0007669"/>
    <property type="project" value="UniProtKB-SubCell"/>
</dbReference>
<dbReference type="Gene3D" id="2.170.210.10">
    <property type="entry name" value="DNA double-strand break repair and VJ recombination XRCC4, N-terminal"/>
    <property type="match status" value="1"/>
</dbReference>
<reference evidence="9 10" key="1">
    <citation type="journal article" date="2024" name="bioRxiv">
        <title>A reference genome for Trichogramma kaykai: A tiny desert-dwelling parasitoid wasp with competing sex-ratio distorters.</title>
        <authorList>
            <person name="Culotta J."/>
            <person name="Lindsey A.R."/>
        </authorList>
    </citation>
    <scope>NUCLEOTIDE SEQUENCE [LARGE SCALE GENOMIC DNA]</scope>
    <source>
        <strain evidence="9 10">KSX58</strain>
    </source>
</reference>
<dbReference type="AlphaFoldDB" id="A0ABD2XH55"/>
<evidence type="ECO:0000256" key="2">
    <source>
        <dbReference type="ARBA" id="ARBA00022763"/>
    </source>
</evidence>
<comment type="subcellular location">
    <subcellularLocation>
        <location evidence="1">Nucleus</location>
    </subcellularLocation>
</comment>
<sequence>MSDSANFNFLDDSYKYQALNISGSKFLIGVCKKNGSRNIILTNLKDFYEENISKEIIVSRCQDLNPAFEEYNVEEIVDNLLLNIPKYATTCSLDQIELESKIDDARFWFHINLKQCNPQKFNESLLEIFFTSFYELYNRYNQLTNIVYQKDREIEEYKAEGIKLLRNSMITEKFSKEVFETKLKNDKPLDKINVFLEVMNYNKTAKQIAKLEVQDVEKKDIEPKITTKNSSKRKSSCVLRCAVPPTKLSRASNIQNTKKAEFQL</sequence>
<evidence type="ECO:0000256" key="4">
    <source>
        <dbReference type="ARBA" id="ARBA00023204"/>
    </source>
</evidence>
<feature type="domain" description="XLF-like N-terminal" evidence="8">
    <location>
        <begin position="19"/>
        <end position="114"/>
    </location>
</feature>
<comment type="caution">
    <text evidence="9">The sequence shown here is derived from an EMBL/GenBank/DDBJ whole genome shotgun (WGS) entry which is preliminary data.</text>
</comment>
<dbReference type="CDD" id="cd22285">
    <property type="entry name" value="HD_XLF_N"/>
    <property type="match status" value="1"/>
</dbReference>